<protein>
    <submittedName>
        <fullName evidence="3">Class I SAM-dependent methyltransferase</fullName>
    </submittedName>
</protein>
<dbReference type="InterPro" id="IPR013216">
    <property type="entry name" value="Methyltransf_11"/>
</dbReference>
<dbReference type="PANTHER" id="PTHR43861:SF3">
    <property type="entry name" value="PUTATIVE (AFU_ORTHOLOGUE AFUA_2G14390)-RELATED"/>
    <property type="match status" value="1"/>
</dbReference>
<dbReference type="SUPFAM" id="SSF53335">
    <property type="entry name" value="S-adenosyl-L-methionine-dependent methyltransferases"/>
    <property type="match status" value="1"/>
</dbReference>
<dbReference type="GO" id="GO:0008757">
    <property type="term" value="F:S-adenosylmethionine-dependent methyltransferase activity"/>
    <property type="evidence" value="ECO:0007669"/>
    <property type="project" value="InterPro"/>
</dbReference>
<evidence type="ECO:0000313" key="3">
    <source>
        <dbReference type="EMBL" id="NNF08464.1"/>
    </source>
</evidence>
<keyword evidence="3" id="KW-0489">Methyltransferase</keyword>
<dbReference type="Proteomes" id="UP000547674">
    <property type="component" value="Unassembled WGS sequence"/>
</dbReference>
<sequence>MTRIDTTHKDFYNELSNRELHPYIVRGIEYRNRVIAERVGKTPSDVLEVGPGEGWLTQLLAENKHRVTAVDLAIAWLSKVPEHNLAGRAAASITSLPFKDDSFDVVIAAEVIEHVPEIEKALANLARVLRPKGTLVITVPYKETLKFETDPETGKKFEVNGHLHTFDEEKLGNLIRGAGLDLQEHFVGPTRFSREILRRAPIAPLLSFLGTIDRISYKSQRVSDTWILARAVRA</sequence>
<name>A0A7Y2H3T7_UNCEI</name>
<proteinExistence type="predicted"/>
<dbReference type="Gene3D" id="3.40.50.150">
    <property type="entry name" value="Vaccinia Virus protein VP39"/>
    <property type="match status" value="1"/>
</dbReference>
<dbReference type="EMBL" id="JABDJR010000681">
    <property type="protein sequence ID" value="NNF08464.1"/>
    <property type="molecule type" value="Genomic_DNA"/>
</dbReference>
<reference evidence="3 4" key="1">
    <citation type="submission" date="2020-03" db="EMBL/GenBank/DDBJ databases">
        <title>Metabolic flexibility allows generalist bacteria to become dominant in a frequently disturbed ecosystem.</title>
        <authorList>
            <person name="Chen Y.-J."/>
            <person name="Leung P.M."/>
            <person name="Bay S.K."/>
            <person name="Hugenholtz P."/>
            <person name="Kessler A.J."/>
            <person name="Shelley G."/>
            <person name="Waite D.W."/>
            <person name="Cook P.L."/>
            <person name="Greening C."/>
        </authorList>
    </citation>
    <scope>NUCLEOTIDE SEQUENCE [LARGE SCALE GENOMIC DNA]</scope>
    <source>
        <strain evidence="3">SS_bin_28</strain>
    </source>
</reference>
<evidence type="ECO:0000259" key="2">
    <source>
        <dbReference type="Pfam" id="PF08241"/>
    </source>
</evidence>
<accession>A0A7Y2H3T7</accession>
<evidence type="ECO:0000256" key="1">
    <source>
        <dbReference type="ARBA" id="ARBA00022679"/>
    </source>
</evidence>
<dbReference type="CDD" id="cd02440">
    <property type="entry name" value="AdoMet_MTases"/>
    <property type="match status" value="1"/>
</dbReference>
<gene>
    <name evidence="3" type="ORF">HKN21_17010</name>
</gene>
<comment type="caution">
    <text evidence="3">The sequence shown here is derived from an EMBL/GenBank/DDBJ whole genome shotgun (WGS) entry which is preliminary data.</text>
</comment>
<organism evidence="3 4">
    <name type="scientific">Eiseniibacteriota bacterium</name>
    <dbReference type="NCBI Taxonomy" id="2212470"/>
    <lineage>
        <taxon>Bacteria</taxon>
        <taxon>Candidatus Eiseniibacteriota</taxon>
    </lineage>
</organism>
<dbReference type="AlphaFoldDB" id="A0A7Y2H3T7"/>
<evidence type="ECO:0000313" key="4">
    <source>
        <dbReference type="Proteomes" id="UP000547674"/>
    </source>
</evidence>
<dbReference type="Pfam" id="PF08241">
    <property type="entry name" value="Methyltransf_11"/>
    <property type="match status" value="1"/>
</dbReference>
<feature type="domain" description="Methyltransferase type 11" evidence="2">
    <location>
        <begin position="47"/>
        <end position="137"/>
    </location>
</feature>
<dbReference type="PANTHER" id="PTHR43861">
    <property type="entry name" value="TRANS-ACONITATE 2-METHYLTRANSFERASE-RELATED"/>
    <property type="match status" value="1"/>
</dbReference>
<keyword evidence="1 3" id="KW-0808">Transferase</keyword>
<dbReference type="GO" id="GO:0032259">
    <property type="term" value="P:methylation"/>
    <property type="evidence" value="ECO:0007669"/>
    <property type="project" value="UniProtKB-KW"/>
</dbReference>
<dbReference type="InterPro" id="IPR029063">
    <property type="entry name" value="SAM-dependent_MTases_sf"/>
</dbReference>